<proteinExistence type="predicted"/>
<dbReference type="EMBL" id="JXTB01000074">
    <property type="protein sequence ID" value="PON67123.1"/>
    <property type="molecule type" value="Genomic_DNA"/>
</dbReference>
<comment type="caution">
    <text evidence="1">The sequence shown here is derived from an EMBL/GenBank/DDBJ whole genome shotgun (WGS) entry which is preliminary data.</text>
</comment>
<dbReference type="Proteomes" id="UP000237105">
    <property type="component" value="Unassembled WGS sequence"/>
</dbReference>
<gene>
    <name evidence="1" type="ORF">PanWU01x14_105200</name>
</gene>
<dbReference type="OrthoDB" id="1935865at2759"/>
<accession>A0A2P5D1G4</accession>
<organism evidence="1 2">
    <name type="scientific">Parasponia andersonii</name>
    <name type="common">Sponia andersonii</name>
    <dbReference type="NCBI Taxonomy" id="3476"/>
    <lineage>
        <taxon>Eukaryota</taxon>
        <taxon>Viridiplantae</taxon>
        <taxon>Streptophyta</taxon>
        <taxon>Embryophyta</taxon>
        <taxon>Tracheophyta</taxon>
        <taxon>Spermatophyta</taxon>
        <taxon>Magnoliopsida</taxon>
        <taxon>eudicotyledons</taxon>
        <taxon>Gunneridae</taxon>
        <taxon>Pentapetalae</taxon>
        <taxon>rosids</taxon>
        <taxon>fabids</taxon>
        <taxon>Rosales</taxon>
        <taxon>Cannabaceae</taxon>
        <taxon>Parasponia</taxon>
    </lineage>
</organism>
<sequence>MELDHLPEVDISNDIDGEDCKKPVKYKHPLATCYEKAEACLECVHVHICELMKVVSYNKHTLFIAFVDEYLDF</sequence>
<reference evidence="2" key="1">
    <citation type="submission" date="2016-06" db="EMBL/GenBank/DDBJ databases">
        <title>Parallel loss of symbiosis genes in relatives of nitrogen-fixing non-legume Parasponia.</title>
        <authorList>
            <person name="Van Velzen R."/>
            <person name="Holmer R."/>
            <person name="Bu F."/>
            <person name="Rutten L."/>
            <person name="Van Zeijl A."/>
            <person name="Liu W."/>
            <person name="Santuari L."/>
            <person name="Cao Q."/>
            <person name="Sharma T."/>
            <person name="Shen D."/>
            <person name="Roswanjaya Y."/>
            <person name="Wardhani T."/>
            <person name="Kalhor M.S."/>
            <person name="Jansen J."/>
            <person name="Van den Hoogen J."/>
            <person name="Gungor B."/>
            <person name="Hartog M."/>
            <person name="Hontelez J."/>
            <person name="Verver J."/>
            <person name="Yang W.-C."/>
            <person name="Schijlen E."/>
            <person name="Repin R."/>
            <person name="Schilthuizen M."/>
            <person name="Schranz E."/>
            <person name="Heidstra R."/>
            <person name="Miyata K."/>
            <person name="Fedorova E."/>
            <person name="Kohlen W."/>
            <person name="Bisseling T."/>
            <person name="Smit S."/>
            <person name="Geurts R."/>
        </authorList>
    </citation>
    <scope>NUCLEOTIDE SEQUENCE [LARGE SCALE GENOMIC DNA]</scope>
    <source>
        <strain evidence="2">cv. WU1-14</strain>
    </source>
</reference>
<name>A0A2P5D1G4_PARAD</name>
<keyword evidence="2" id="KW-1185">Reference proteome</keyword>
<evidence type="ECO:0000313" key="2">
    <source>
        <dbReference type="Proteomes" id="UP000237105"/>
    </source>
</evidence>
<dbReference type="AlphaFoldDB" id="A0A2P5D1G4"/>
<feature type="non-terminal residue" evidence="1">
    <location>
        <position position="73"/>
    </location>
</feature>
<evidence type="ECO:0000313" key="1">
    <source>
        <dbReference type="EMBL" id="PON67123.1"/>
    </source>
</evidence>
<protein>
    <submittedName>
        <fullName evidence="1">Uncharacterized protein</fullName>
    </submittedName>
</protein>